<protein>
    <submittedName>
        <fullName evidence="2">Uncharacterized protein</fullName>
    </submittedName>
</protein>
<dbReference type="EMBL" id="JASSZA010000016">
    <property type="protein sequence ID" value="KAK2091670.1"/>
    <property type="molecule type" value="Genomic_DNA"/>
</dbReference>
<proteinExistence type="predicted"/>
<evidence type="ECO:0000256" key="1">
    <source>
        <dbReference type="SAM" id="MobiDB-lite"/>
    </source>
</evidence>
<feature type="region of interest" description="Disordered" evidence="1">
    <location>
        <begin position="162"/>
        <end position="211"/>
    </location>
</feature>
<comment type="caution">
    <text evidence="2">The sequence shown here is derived from an EMBL/GenBank/DDBJ whole genome shotgun (WGS) entry which is preliminary data.</text>
</comment>
<accession>A0ABQ9U3M3</accession>
<gene>
    <name evidence="2" type="ORF">P7K49_030954</name>
</gene>
<reference evidence="2 3" key="1">
    <citation type="submission" date="2023-05" db="EMBL/GenBank/DDBJ databases">
        <title>B98-5 Cell Line De Novo Hybrid Assembly: An Optical Mapping Approach.</title>
        <authorList>
            <person name="Kananen K."/>
            <person name="Auerbach J.A."/>
            <person name="Kautto E."/>
            <person name="Blachly J.S."/>
        </authorList>
    </citation>
    <scope>NUCLEOTIDE SEQUENCE [LARGE SCALE GENOMIC DNA]</scope>
    <source>
        <strain evidence="2">B95-8</strain>
        <tissue evidence="2">Cell line</tissue>
    </source>
</reference>
<organism evidence="2 3">
    <name type="scientific">Saguinus oedipus</name>
    <name type="common">Cotton-top tamarin</name>
    <name type="synonym">Oedipomidas oedipus</name>
    <dbReference type="NCBI Taxonomy" id="9490"/>
    <lineage>
        <taxon>Eukaryota</taxon>
        <taxon>Metazoa</taxon>
        <taxon>Chordata</taxon>
        <taxon>Craniata</taxon>
        <taxon>Vertebrata</taxon>
        <taxon>Euteleostomi</taxon>
        <taxon>Mammalia</taxon>
        <taxon>Eutheria</taxon>
        <taxon>Euarchontoglires</taxon>
        <taxon>Primates</taxon>
        <taxon>Haplorrhini</taxon>
        <taxon>Platyrrhini</taxon>
        <taxon>Cebidae</taxon>
        <taxon>Callitrichinae</taxon>
        <taxon>Saguinus</taxon>
    </lineage>
</organism>
<evidence type="ECO:0000313" key="2">
    <source>
        <dbReference type="EMBL" id="KAK2091670.1"/>
    </source>
</evidence>
<keyword evidence="3" id="KW-1185">Reference proteome</keyword>
<sequence length="211" mass="22268">MLLIPEPITRATPRKQYLCPPEKVLLRNGAWRVPQTEKLHRARPCTGWAVGSVSAVSSPVLQQSHEEKLALPHLDHLPGAEGGLRSLGSPSANEFDAKAFDIQVPGAGQLSISGTAYEAGWLLQEVPTPSSLGEEQAHSPGLKHKPVSLAWALALQVAQQEQLVGEGDPASQAGTPEGSSALGTQHTLSKQPVPSQHTSSSPDAFTPPQSP</sequence>
<feature type="compositionally biased region" description="Polar residues" evidence="1">
    <location>
        <begin position="172"/>
        <end position="203"/>
    </location>
</feature>
<evidence type="ECO:0000313" key="3">
    <source>
        <dbReference type="Proteomes" id="UP001266305"/>
    </source>
</evidence>
<name>A0ABQ9U3M3_SAGOE</name>
<dbReference type="Proteomes" id="UP001266305">
    <property type="component" value="Unassembled WGS sequence"/>
</dbReference>